<dbReference type="AlphaFoldDB" id="A0AAE1HFW0"/>
<feature type="region of interest" description="Disordered" evidence="1">
    <location>
        <begin position="1"/>
        <end position="111"/>
    </location>
</feature>
<dbReference type="EMBL" id="JAHWGI010000994">
    <property type="protein sequence ID" value="KAK3920363.1"/>
    <property type="molecule type" value="Genomic_DNA"/>
</dbReference>
<dbReference type="Proteomes" id="UP001219518">
    <property type="component" value="Unassembled WGS sequence"/>
</dbReference>
<dbReference type="PANTHER" id="PTHR46579:SF1">
    <property type="entry name" value="F5_8 TYPE C DOMAIN-CONTAINING PROTEIN"/>
    <property type="match status" value="1"/>
</dbReference>
<dbReference type="PANTHER" id="PTHR46579">
    <property type="entry name" value="F5/8 TYPE C DOMAIN-CONTAINING PROTEIN-RELATED"/>
    <property type="match status" value="1"/>
</dbReference>
<keyword evidence="3" id="KW-1185">Reference proteome</keyword>
<dbReference type="Pfam" id="PF06869">
    <property type="entry name" value="DUF1258"/>
    <property type="match status" value="1"/>
</dbReference>
<organism evidence="2 3">
    <name type="scientific">Frankliniella fusca</name>
    <dbReference type="NCBI Taxonomy" id="407009"/>
    <lineage>
        <taxon>Eukaryota</taxon>
        <taxon>Metazoa</taxon>
        <taxon>Ecdysozoa</taxon>
        <taxon>Arthropoda</taxon>
        <taxon>Hexapoda</taxon>
        <taxon>Insecta</taxon>
        <taxon>Pterygota</taxon>
        <taxon>Neoptera</taxon>
        <taxon>Paraneoptera</taxon>
        <taxon>Thysanoptera</taxon>
        <taxon>Terebrantia</taxon>
        <taxon>Thripoidea</taxon>
        <taxon>Thripidae</taxon>
        <taxon>Frankliniella</taxon>
    </lineage>
</organism>
<accession>A0AAE1HFW0</accession>
<protein>
    <submittedName>
        <fullName evidence="2">Halomucin</fullName>
    </submittedName>
</protein>
<feature type="compositionally biased region" description="Basic and acidic residues" evidence="1">
    <location>
        <begin position="16"/>
        <end position="27"/>
    </location>
</feature>
<feature type="compositionally biased region" description="Basic and acidic residues" evidence="1">
    <location>
        <begin position="162"/>
        <end position="172"/>
    </location>
</feature>
<proteinExistence type="predicted"/>
<evidence type="ECO:0000313" key="3">
    <source>
        <dbReference type="Proteomes" id="UP001219518"/>
    </source>
</evidence>
<evidence type="ECO:0000256" key="1">
    <source>
        <dbReference type="SAM" id="MobiDB-lite"/>
    </source>
</evidence>
<feature type="compositionally biased region" description="Basic and acidic residues" evidence="1">
    <location>
        <begin position="34"/>
        <end position="58"/>
    </location>
</feature>
<feature type="compositionally biased region" description="Basic residues" evidence="1">
    <location>
        <begin position="1"/>
        <end position="15"/>
    </location>
</feature>
<feature type="compositionally biased region" description="Acidic residues" evidence="1">
    <location>
        <begin position="145"/>
        <end position="161"/>
    </location>
</feature>
<gene>
    <name evidence="2" type="ORF">KUF71_009650</name>
</gene>
<reference evidence="2" key="1">
    <citation type="submission" date="2021-07" db="EMBL/GenBank/DDBJ databases">
        <authorList>
            <person name="Catto M.A."/>
            <person name="Jacobson A."/>
            <person name="Kennedy G."/>
            <person name="Labadie P."/>
            <person name="Hunt B.G."/>
            <person name="Srinivasan R."/>
        </authorList>
    </citation>
    <scope>NUCLEOTIDE SEQUENCE</scope>
    <source>
        <strain evidence="2">PL_HMW_Pooled</strain>
        <tissue evidence="2">Head</tissue>
    </source>
</reference>
<sequence length="951" mass="108391">MDKTRRKRKLYRKRNRDREFQDVRSGSDDESDSSVEKRARADSSKSESDSDLSGHRSSGDLTDSGDQEGNADHSDRERIAARINLDVPIEEDQRIGNDDCGVEGRNSARIDLDVPIGEGQRIEHVDIDGENIEVENEASDGVMSNEDDGSDSAMSNEDEGTESEHNSDDEQIRVEVNEDSENEYETADDEDDDNILLHAEEVDNEFDDQLLYEDAPITFRESLLAILTFVLSHRLTGVCVSDLLSLIVLHCRPNNLCLKSLSKFREYFSMIAKKIIIPHHYCSICQVLLDKDNPVCEVDPNHTVLYFIEMPIVSQLQAMFKRPGFYELLQYRFQRQKQSPNNIEDIYDGNIYKELFNSGFLSNPNNLSFSMYFDGVSLFKSSSFSLWPVYFSINELKYKYRTQKENIVLAGLWFGPKPNVNLLLRPLYNKMLQLERNGVSLSLPDGNNVTVRAKVLAAVGDLPAKAAFMRFINFNGLYSCFNCLSSGGRHEVGAGITTVQVYPYSRNFVLRTTAETSEFAEQAVIARQADPKASVYGVKGPSLLSYMLPDFIKCMAIDIMHGSFLGVMKTLMGFWFDSSFSTSPFSIRQYTDIVNTRLKGIKPPFSFQRLPRSLKDLPLYKASDFKIFMFHYSLPVLLGILPVNYWVHHSKFVAAISMLCQESISPDQLNDAEELLHSFVSDFQELYGLRYLGLNVHQLLHLVDCVRSLGPAFVYSCFFYESVNGQLARLVHGTRHSALQICSSISVLMNLPSMINAMNDNEAKSLCLKFLFTGRQKVKVIENINPNTHVAGVYSNCYPIPLRIRRLLEESFNIFGGQCKYFHRLKKKGIIYCSEQYVRSNRKVSCFAEIFSNGTPYLCKILTFLKWSACNFACPQQCQECPKMFLCMVREYERIPWELVDHNISIGYLNKVTCSRNIKLFLIEEIRSVCVYIVVGENEYLSVPVNSLEIE</sequence>
<comment type="caution">
    <text evidence="2">The sequence shown here is derived from an EMBL/GenBank/DDBJ whole genome shotgun (WGS) entry which is preliminary data.</text>
</comment>
<feature type="compositionally biased region" description="Basic and acidic residues" evidence="1">
    <location>
        <begin position="70"/>
        <end position="80"/>
    </location>
</feature>
<name>A0AAE1HFW0_9NEOP</name>
<evidence type="ECO:0000313" key="2">
    <source>
        <dbReference type="EMBL" id="KAK3920363.1"/>
    </source>
</evidence>
<reference evidence="2" key="2">
    <citation type="journal article" date="2023" name="BMC Genomics">
        <title>Pest status, molecular evolution, and epigenetic factors derived from the genome assembly of Frankliniella fusca, a thysanopteran phytovirus vector.</title>
        <authorList>
            <person name="Catto M.A."/>
            <person name="Labadie P.E."/>
            <person name="Jacobson A.L."/>
            <person name="Kennedy G.G."/>
            <person name="Srinivasan R."/>
            <person name="Hunt B.G."/>
        </authorList>
    </citation>
    <scope>NUCLEOTIDE SEQUENCE</scope>
    <source>
        <strain evidence="2">PL_HMW_Pooled</strain>
    </source>
</reference>
<feature type="region of interest" description="Disordered" evidence="1">
    <location>
        <begin position="136"/>
        <end position="172"/>
    </location>
</feature>
<dbReference type="InterPro" id="IPR009667">
    <property type="entry name" value="DUF1258"/>
</dbReference>